<feature type="transmembrane region" description="Helical" evidence="1">
    <location>
        <begin position="340"/>
        <end position="358"/>
    </location>
</feature>
<dbReference type="EMBL" id="CP033896">
    <property type="protein sequence ID" value="AZA12604.1"/>
    <property type="molecule type" value="Genomic_DNA"/>
</dbReference>
<keyword evidence="1" id="KW-0812">Transmembrane</keyword>
<feature type="transmembrane region" description="Helical" evidence="1">
    <location>
        <begin position="276"/>
        <end position="292"/>
    </location>
</feature>
<dbReference type="OrthoDB" id="3463898at2"/>
<feature type="transmembrane region" description="Helical" evidence="1">
    <location>
        <begin position="370"/>
        <end position="390"/>
    </location>
</feature>
<reference evidence="2 3" key="1">
    <citation type="submission" date="2018-11" db="EMBL/GenBank/DDBJ databases">
        <authorList>
            <person name="Kleinhagauer T."/>
            <person name="Glaeser S.P."/>
            <person name="Spergser J."/>
            <person name="Ruckert C."/>
            <person name="Kaempfer P."/>
            <person name="Busse H.-J."/>
        </authorList>
    </citation>
    <scope>NUCLEOTIDE SEQUENCE [LARGE SCALE GENOMIC DNA]</scope>
    <source>
        <strain evidence="2 3">200CH</strain>
    </source>
</reference>
<keyword evidence="1" id="KW-1133">Transmembrane helix</keyword>
<feature type="transmembrane region" description="Helical" evidence="1">
    <location>
        <begin position="508"/>
        <end position="527"/>
    </location>
</feature>
<feature type="transmembrane region" description="Helical" evidence="1">
    <location>
        <begin position="120"/>
        <end position="137"/>
    </location>
</feature>
<keyword evidence="1" id="KW-0472">Membrane</keyword>
<gene>
    <name evidence="2" type="ORF">CCHOA_00875</name>
</gene>
<sequence length="542" mass="58036">MSKPDVRPNLLASHRWWILTAAGCGLVVALVLYPFAAPGALLWRDMSIPPRMLLTADVFGWYGSWPRAVPQDAVLAMLSPIIPADVLARLWLAAALVAGLVGASWFAWRTTATRPLPVQVAAVGTVMLLCGCNGWVVERLLQGHWSLVAAAWLLIGASAALLAQHRVVALLLVWLATATPTGWLCVLLWMGCVLLSCGGFSTPGRLRDGVGAALLLLTAALPWAVPLLLRPAAVKSSDPLGELAAFAPRAEHSLSVVVSLAGLGGIWNAASVPPSRTVLVVCAAAVVTVLAFRQWSHIARPLRLLALAGVLLTVLPLVAPDVTGWLLLHVPAAGIVRDSQKFLLLVLPALLAGVAAWFHSSTAGARLVQLLLVVLCLFPVPGMVHDIAVLRPTTHYDAALVAAFDTARSQSGCRQVIDDNTDLVRTVSGRQFVNPVIKAVGAIPAETLIVDGRIVSGGNPQQHALRQAAATGDHEQLVRAGVGSVWSPDGQQHTVVQPVCQPQRTTLVTIRVLTWSWLLLPGWILFLQWRRRYRRRHPVARL</sequence>
<accession>A0A3G6J9A0</accession>
<dbReference type="KEGG" id="ccho:CCHOA_00875"/>
<organism evidence="2 3">
    <name type="scientific">Corynebacterium choanae</name>
    <dbReference type="NCBI Taxonomy" id="1862358"/>
    <lineage>
        <taxon>Bacteria</taxon>
        <taxon>Bacillati</taxon>
        <taxon>Actinomycetota</taxon>
        <taxon>Actinomycetes</taxon>
        <taxon>Mycobacteriales</taxon>
        <taxon>Corynebacteriaceae</taxon>
        <taxon>Corynebacterium</taxon>
    </lineage>
</organism>
<name>A0A3G6J9A0_9CORY</name>
<dbReference type="RefSeq" id="WP_123925796.1">
    <property type="nucleotide sequence ID" value="NZ_CP033896.1"/>
</dbReference>
<evidence type="ECO:0000313" key="2">
    <source>
        <dbReference type="EMBL" id="AZA12604.1"/>
    </source>
</evidence>
<feature type="transmembrane region" description="Helical" evidence="1">
    <location>
        <begin position="304"/>
        <end position="328"/>
    </location>
</feature>
<evidence type="ECO:0000313" key="3">
    <source>
        <dbReference type="Proteomes" id="UP000269019"/>
    </source>
</evidence>
<dbReference type="Proteomes" id="UP000269019">
    <property type="component" value="Chromosome"/>
</dbReference>
<feature type="transmembrane region" description="Helical" evidence="1">
    <location>
        <begin position="16"/>
        <end position="36"/>
    </location>
</feature>
<feature type="transmembrane region" description="Helical" evidence="1">
    <location>
        <begin position="250"/>
        <end position="270"/>
    </location>
</feature>
<feature type="transmembrane region" description="Helical" evidence="1">
    <location>
        <begin position="143"/>
        <end position="162"/>
    </location>
</feature>
<keyword evidence="3" id="KW-1185">Reference proteome</keyword>
<evidence type="ECO:0000256" key="1">
    <source>
        <dbReference type="SAM" id="Phobius"/>
    </source>
</evidence>
<feature type="transmembrane region" description="Helical" evidence="1">
    <location>
        <begin position="210"/>
        <end position="229"/>
    </location>
</feature>
<protein>
    <recommendedName>
        <fullName evidence="4">Transmembrane protein</fullName>
    </recommendedName>
</protein>
<dbReference type="AlphaFoldDB" id="A0A3G6J9A0"/>
<evidence type="ECO:0008006" key="4">
    <source>
        <dbReference type="Google" id="ProtNLM"/>
    </source>
</evidence>
<feature type="transmembrane region" description="Helical" evidence="1">
    <location>
        <begin position="169"/>
        <end position="190"/>
    </location>
</feature>
<feature type="transmembrane region" description="Helical" evidence="1">
    <location>
        <begin position="86"/>
        <end position="108"/>
    </location>
</feature>
<proteinExistence type="predicted"/>